<feature type="transmembrane region" description="Helical" evidence="1">
    <location>
        <begin position="204"/>
        <end position="224"/>
    </location>
</feature>
<dbReference type="Proteomes" id="UP000580250">
    <property type="component" value="Unassembled WGS sequence"/>
</dbReference>
<keyword evidence="1" id="KW-0812">Transmembrane</keyword>
<evidence type="ECO:0000313" key="2">
    <source>
        <dbReference type="EMBL" id="CAD2153171.1"/>
    </source>
</evidence>
<dbReference type="EMBL" id="CAJEWN010000052">
    <property type="protein sequence ID" value="CAD2153171.1"/>
    <property type="molecule type" value="Genomic_DNA"/>
</dbReference>
<keyword evidence="1" id="KW-1133">Transmembrane helix</keyword>
<comment type="caution">
    <text evidence="2">The sequence shown here is derived from an EMBL/GenBank/DDBJ whole genome shotgun (WGS) entry which is preliminary data.</text>
</comment>
<accession>A0A6V7UCW4</accession>
<dbReference type="AlphaFoldDB" id="A0A6V7UCW4"/>
<protein>
    <submittedName>
        <fullName evidence="2">Uncharacterized protein</fullName>
    </submittedName>
</protein>
<keyword evidence="1" id="KW-0472">Membrane</keyword>
<evidence type="ECO:0000256" key="1">
    <source>
        <dbReference type="SAM" id="Phobius"/>
    </source>
</evidence>
<feature type="transmembrane region" description="Helical" evidence="1">
    <location>
        <begin position="236"/>
        <end position="253"/>
    </location>
</feature>
<sequence>MEFIHLVQTIEAQNTTITNLEGQVAEQATTIANQAARIAFLEGQVVGQATTIANQAARIAFLEGQVVGQATTIANQAARITFLEGQVGEQAVNIPNQAARIVNLDNASKMMITIVFIFNENSFYEIEDERAATCYIARIPFKKTLADFFTVQYCEITVPDIFKFKYIGFSKDGVADIRMTNTSTKKFIESNFLAQQKLRRMKTLLMLLFHLMPQFNLLLDVHWFLLQRIILQSHNVFYFLLSMDVLLVMQLVLKRILKNYFQYLCYLRTMFKLLQSLGIMILYTKLARHLLRIG</sequence>
<proteinExistence type="predicted"/>
<gene>
    <name evidence="2" type="ORF">MENT_LOCUS11028</name>
</gene>
<organism evidence="2 3">
    <name type="scientific">Meloidogyne enterolobii</name>
    <name type="common">Root-knot nematode worm</name>
    <name type="synonym">Meloidogyne mayaguensis</name>
    <dbReference type="NCBI Taxonomy" id="390850"/>
    <lineage>
        <taxon>Eukaryota</taxon>
        <taxon>Metazoa</taxon>
        <taxon>Ecdysozoa</taxon>
        <taxon>Nematoda</taxon>
        <taxon>Chromadorea</taxon>
        <taxon>Rhabditida</taxon>
        <taxon>Tylenchina</taxon>
        <taxon>Tylenchomorpha</taxon>
        <taxon>Tylenchoidea</taxon>
        <taxon>Meloidogynidae</taxon>
        <taxon>Meloidogyninae</taxon>
        <taxon>Meloidogyne</taxon>
    </lineage>
</organism>
<dbReference type="Gene3D" id="1.20.5.340">
    <property type="match status" value="1"/>
</dbReference>
<reference evidence="2 3" key="1">
    <citation type="submission" date="2020-08" db="EMBL/GenBank/DDBJ databases">
        <authorList>
            <person name="Koutsovoulos G."/>
            <person name="Danchin GJ E."/>
        </authorList>
    </citation>
    <scope>NUCLEOTIDE SEQUENCE [LARGE SCALE GENOMIC DNA]</scope>
</reference>
<name>A0A6V7UCW4_MELEN</name>
<evidence type="ECO:0000313" key="3">
    <source>
        <dbReference type="Proteomes" id="UP000580250"/>
    </source>
</evidence>